<evidence type="ECO:0000313" key="1">
    <source>
        <dbReference type="EMBL" id="ESO02882.1"/>
    </source>
</evidence>
<reference evidence="3" key="1">
    <citation type="submission" date="2012-12" db="EMBL/GenBank/DDBJ databases">
        <authorList>
            <person name="Hellsten U."/>
            <person name="Grimwood J."/>
            <person name="Chapman J.A."/>
            <person name="Shapiro H."/>
            <person name="Aerts A."/>
            <person name="Otillar R.P."/>
            <person name="Terry A.Y."/>
            <person name="Boore J.L."/>
            <person name="Simakov O."/>
            <person name="Marletaz F."/>
            <person name="Cho S.-J."/>
            <person name="Edsinger-Gonzales E."/>
            <person name="Havlak P."/>
            <person name="Kuo D.-H."/>
            <person name="Larsson T."/>
            <person name="Lv J."/>
            <person name="Arendt D."/>
            <person name="Savage R."/>
            <person name="Osoegawa K."/>
            <person name="de Jong P."/>
            <person name="Lindberg D.R."/>
            <person name="Seaver E.C."/>
            <person name="Weisblat D.A."/>
            <person name="Putnam N.H."/>
            <person name="Grigoriev I.V."/>
            <person name="Rokhsar D.S."/>
        </authorList>
    </citation>
    <scope>NUCLEOTIDE SEQUENCE</scope>
</reference>
<dbReference type="InParanoid" id="T1F803"/>
<dbReference type="CTD" id="20204952"/>
<accession>T1F803</accession>
<sequence length="122" mass="13192">MTKFLVEGSVSNSIAKVSKSRPPNLFKSSLVLKKPSGISVQDGKRPDGCTLTPWRAGKCLAWDVTVPGTLAECYVHLTSKECGLAAIRKFPKPIFKICVKKNYKGEIGPKFAAIVVSSHTVT</sequence>
<keyword evidence="3" id="KW-1185">Reference proteome</keyword>
<name>T1F803_HELRO</name>
<proteinExistence type="predicted"/>
<dbReference type="HOGENOM" id="CLU_2029194_0_0_1"/>
<dbReference type="KEGG" id="hro:HELRODRAFT_174324"/>
<dbReference type="RefSeq" id="XP_009019096.1">
    <property type="nucleotide sequence ID" value="XM_009020848.1"/>
</dbReference>
<dbReference type="EnsemblMetazoa" id="HelroT174324">
    <property type="protein sequence ID" value="HelroP174324"/>
    <property type="gene ID" value="HelroG174324"/>
</dbReference>
<reference evidence="2" key="3">
    <citation type="submission" date="2015-06" db="UniProtKB">
        <authorList>
            <consortium name="EnsemblMetazoa"/>
        </authorList>
    </citation>
    <scope>IDENTIFICATION</scope>
</reference>
<dbReference type="GeneID" id="20204952"/>
<reference evidence="1 3" key="2">
    <citation type="journal article" date="2013" name="Nature">
        <title>Insights into bilaterian evolution from three spiralian genomes.</title>
        <authorList>
            <person name="Simakov O."/>
            <person name="Marletaz F."/>
            <person name="Cho S.J."/>
            <person name="Edsinger-Gonzales E."/>
            <person name="Havlak P."/>
            <person name="Hellsten U."/>
            <person name="Kuo D.H."/>
            <person name="Larsson T."/>
            <person name="Lv J."/>
            <person name="Arendt D."/>
            <person name="Savage R."/>
            <person name="Osoegawa K."/>
            <person name="de Jong P."/>
            <person name="Grimwood J."/>
            <person name="Chapman J.A."/>
            <person name="Shapiro H."/>
            <person name="Aerts A."/>
            <person name="Otillar R.P."/>
            <person name="Terry A.Y."/>
            <person name="Boore J.L."/>
            <person name="Grigoriev I.V."/>
            <person name="Lindberg D.R."/>
            <person name="Seaver E.C."/>
            <person name="Weisblat D.A."/>
            <person name="Putnam N.H."/>
            <person name="Rokhsar D.S."/>
        </authorList>
    </citation>
    <scope>NUCLEOTIDE SEQUENCE</scope>
</reference>
<organism evidence="2 3">
    <name type="scientific">Helobdella robusta</name>
    <name type="common">Californian leech</name>
    <dbReference type="NCBI Taxonomy" id="6412"/>
    <lineage>
        <taxon>Eukaryota</taxon>
        <taxon>Metazoa</taxon>
        <taxon>Spiralia</taxon>
        <taxon>Lophotrochozoa</taxon>
        <taxon>Annelida</taxon>
        <taxon>Clitellata</taxon>
        <taxon>Hirudinea</taxon>
        <taxon>Rhynchobdellida</taxon>
        <taxon>Glossiphoniidae</taxon>
        <taxon>Helobdella</taxon>
    </lineage>
</organism>
<evidence type="ECO:0000313" key="3">
    <source>
        <dbReference type="Proteomes" id="UP000015101"/>
    </source>
</evidence>
<dbReference type="OrthoDB" id="2016582at2759"/>
<dbReference type="EMBL" id="KB096716">
    <property type="protein sequence ID" value="ESO02882.1"/>
    <property type="molecule type" value="Genomic_DNA"/>
</dbReference>
<gene>
    <name evidence="2" type="primary">20204952</name>
    <name evidence="1" type="ORF">HELRODRAFT_174324</name>
</gene>
<dbReference type="EMBL" id="AMQM01004887">
    <property type="status" value="NOT_ANNOTATED_CDS"/>
    <property type="molecule type" value="Genomic_DNA"/>
</dbReference>
<protein>
    <submittedName>
        <fullName evidence="1 2">Uncharacterized protein</fullName>
    </submittedName>
</protein>
<evidence type="ECO:0000313" key="2">
    <source>
        <dbReference type="EnsemblMetazoa" id="HelroP174324"/>
    </source>
</evidence>
<dbReference type="Proteomes" id="UP000015101">
    <property type="component" value="Unassembled WGS sequence"/>
</dbReference>
<dbReference type="AlphaFoldDB" id="T1F803"/>